<accession>A0A9D9N6Q4</accession>
<feature type="transmembrane region" description="Helical" evidence="1">
    <location>
        <begin position="149"/>
        <end position="174"/>
    </location>
</feature>
<keyword evidence="1" id="KW-0812">Transmembrane</keyword>
<feature type="transmembrane region" description="Helical" evidence="1">
    <location>
        <begin position="112"/>
        <end position="137"/>
    </location>
</feature>
<feature type="transmembrane region" description="Helical" evidence="1">
    <location>
        <begin position="83"/>
        <end position="105"/>
    </location>
</feature>
<keyword evidence="1" id="KW-1133">Transmembrane helix</keyword>
<name>A0A9D9N6Q4_9FIRM</name>
<comment type="caution">
    <text evidence="2">The sequence shown here is derived from an EMBL/GenBank/DDBJ whole genome shotgun (WGS) entry which is preliminary data.</text>
</comment>
<organism evidence="2 3">
    <name type="scientific">Candidatus Scybalomonas excrementavium</name>
    <dbReference type="NCBI Taxonomy" id="2840943"/>
    <lineage>
        <taxon>Bacteria</taxon>
        <taxon>Bacillati</taxon>
        <taxon>Bacillota</taxon>
        <taxon>Clostridia</taxon>
        <taxon>Lachnospirales</taxon>
        <taxon>Lachnospiraceae</taxon>
        <taxon>Lachnospiraceae incertae sedis</taxon>
        <taxon>Candidatus Scybalomonas</taxon>
    </lineage>
</organism>
<reference evidence="2" key="1">
    <citation type="submission" date="2020-10" db="EMBL/GenBank/DDBJ databases">
        <authorList>
            <person name="Gilroy R."/>
        </authorList>
    </citation>
    <scope>NUCLEOTIDE SEQUENCE</scope>
    <source>
        <strain evidence="2">E3-2379</strain>
    </source>
</reference>
<sequence length="200" mass="22649">MTKKEFLSILEKELDMLPREEQNRTVIYYEELIEDRMEDGMTEEEAVRGIGNPKQLAREVIEENEGELWEKIENPNHSLGAKIGIWAVILLGSPLWASILFALILCILSGYLVIWTVPLIGASFTLAFGVIGVYGVISFPFAVFDGVGIGIFHLGTGMLGLGLMLIFALSTLWMSKKIIYITWKFTKFISSRFRRRRGRA</sequence>
<evidence type="ECO:0000256" key="1">
    <source>
        <dbReference type="SAM" id="Phobius"/>
    </source>
</evidence>
<gene>
    <name evidence="2" type="ORF">IAC13_01415</name>
</gene>
<keyword evidence="1" id="KW-0472">Membrane</keyword>
<protein>
    <submittedName>
        <fullName evidence="2">DUF1700 domain-containing protein</fullName>
    </submittedName>
</protein>
<proteinExistence type="predicted"/>
<evidence type="ECO:0000313" key="2">
    <source>
        <dbReference type="EMBL" id="MBO8462571.1"/>
    </source>
</evidence>
<dbReference type="AlphaFoldDB" id="A0A9D9N6Q4"/>
<dbReference type="Pfam" id="PF22564">
    <property type="entry name" value="HAAS"/>
    <property type="match status" value="1"/>
</dbReference>
<reference evidence="2" key="2">
    <citation type="journal article" date="2021" name="PeerJ">
        <title>Extensive microbial diversity within the chicken gut microbiome revealed by metagenomics and culture.</title>
        <authorList>
            <person name="Gilroy R."/>
            <person name="Ravi A."/>
            <person name="Getino M."/>
            <person name="Pursley I."/>
            <person name="Horton D.L."/>
            <person name="Alikhan N.F."/>
            <person name="Baker D."/>
            <person name="Gharbi K."/>
            <person name="Hall N."/>
            <person name="Watson M."/>
            <person name="Adriaenssens E.M."/>
            <person name="Foster-Nyarko E."/>
            <person name="Jarju S."/>
            <person name="Secka A."/>
            <person name="Antonio M."/>
            <person name="Oren A."/>
            <person name="Chaudhuri R.R."/>
            <person name="La Ragione R."/>
            <person name="Hildebrand F."/>
            <person name="Pallen M.J."/>
        </authorList>
    </citation>
    <scope>NUCLEOTIDE SEQUENCE</scope>
    <source>
        <strain evidence="2">E3-2379</strain>
    </source>
</reference>
<dbReference type="EMBL" id="JADIML010000040">
    <property type="protein sequence ID" value="MBO8462571.1"/>
    <property type="molecule type" value="Genomic_DNA"/>
</dbReference>
<evidence type="ECO:0000313" key="3">
    <source>
        <dbReference type="Proteomes" id="UP000823618"/>
    </source>
</evidence>
<dbReference type="Proteomes" id="UP000823618">
    <property type="component" value="Unassembled WGS sequence"/>
</dbReference>